<sequence>MNTNIVVITSHFLRPHIEEIYSNLDLECNIKVVAYDNFNTIHKIYDKYAACTNGFLVSGTAAKAAIEVVEHELKRPIISFEIDSAGLYRSILDLLLENRDLNMNRLIIDFMIPLEGGITANDFFKWMDLNYDKSHIDIWSETLNRENFVKLEGQIINEILRLWNMDAIDMVLCQYSNLIPILEEHNIPYRYPIPTPLFLKDLTKRFMYILSLEYMRENLPVVISISASDNSLNTEENIQLIAHHTNNFFQSNAINCVIQEEKSHCSTIITVENLHQITNNEKNCNLSVYLNKYIDFDISIGYGIGINLEMAVNNAYTAQRESLLSGKSFVFTENGNLIGPLSSKECMVIENQAIYDIGKIAKNSSLSAITIKKIIAIIKINNSNMITTQDLSLHLKSTVRNANRILKNLEKSGYAKITCTQTTNTKGRPTKVYELNFHI</sequence>
<organism evidence="1">
    <name type="scientific">Intestinibacter bartlettii</name>
    <dbReference type="NCBI Taxonomy" id="261299"/>
    <lineage>
        <taxon>Bacteria</taxon>
        <taxon>Bacillati</taxon>
        <taxon>Bacillota</taxon>
        <taxon>Clostridia</taxon>
        <taxon>Peptostreptococcales</taxon>
        <taxon>Peptostreptococcaceae</taxon>
        <taxon>Intestinibacter</taxon>
    </lineage>
</organism>
<evidence type="ECO:0008006" key="2">
    <source>
        <dbReference type="Google" id="ProtNLM"/>
    </source>
</evidence>
<proteinExistence type="predicted"/>
<protein>
    <recommendedName>
        <fullName evidence="2">Transcriptional regulator</fullName>
    </recommendedName>
</protein>
<reference evidence="1" key="1">
    <citation type="submission" date="2019-11" db="EMBL/GenBank/DDBJ databases">
        <authorList>
            <person name="Feng L."/>
        </authorList>
    </citation>
    <scope>NUCLEOTIDE SEQUENCE</scope>
    <source>
        <strain evidence="1">IbartlettiiLFYP30</strain>
    </source>
</reference>
<dbReference type="AlphaFoldDB" id="A0A6N3CWG8"/>
<evidence type="ECO:0000313" key="1">
    <source>
        <dbReference type="EMBL" id="VYU19954.1"/>
    </source>
</evidence>
<dbReference type="EMBL" id="CACRUE010000031">
    <property type="protein sequence ID" value="VYU19954.1"/>
    <property type="molecule type" value="Genomic_DNA"/>
</dbReference>
<name>A0A6N3CWG8_9FIRM</name>
<gene>
    <name evidence="1" type="ORF">IBLFYP30_01995</name>
</gene>
<accession>A0A6N3CWG8</accession>